<organism evidence="1 2">
    <name type="scientific">Purpureocillium lilacinum</name>
    <name type="common">Paecilomyces lilacinus</name>
    <dbReference type="NCBI Taxonomy" id="33203"/>
    <lineage>
        <taxon>Eukaryota</taxon>
        <taxon>Fungi</taxon>
        <taxon>Dikarya</taxon>
        <taxon>Ascomycota</taxon>
        <taxon>Pezizomycotina</taxon>
        <taxon>Sordariomycetes</taxon>
        <taxon>Hypocreomycetidae</taxon>
        <taxon>Hypocreales</taxon>
        <taxon>Ophiocordycipitaceae</taxon>
        <taxon>Purpureocillium</taxon>
    </lineage>
</organism>
<gene>
    <name evidence="1" type="ORF">ACCO45_006524</name>
</gene>
<protein>
    <submittedName>
        <fullName evidence="1">Uncharacterized protein</fullName>
    </submittedName>
</protein>
<name>A0ACC4DQK5_PURLI</name>
<dbReference type="EMBL" id="JBGNUJ010000006">
    <property type="protein sequence ID" value="KAL3958362.1"/>
    <property type="molecule type" value="Genomic_DNA"/>
</dbReference>
<accession>A0ACC4DQK5</accession>
<evidence type="ECO:0000313" key="2">
    <source>
        <dbReference type="Proteomes" id="UP001638806"/>
    </source>
</evidence>
<dbReference type="Proteomes" id="UP001638806">
    <property type="component" value="Unassembled WGS sequence"/>
</dbReference>
<proteinExistence type="predicted"/>
<comment type="caution">
    <text evidence="1">The sequence shown here is derived from an EMBL/GenBank/DDBJ whole genome shotgun (WGS) entry which is preliminary data.</text>
</comment>
<sequence length="388" mass="43668">MGRPGDDWGSVNWKDSRPRHAPDSHPFMTLDWGNSAVTSNRRLHIRGFYRYHGVDDQYERLLKASELGICQSLYSRKVTGIPEPAFEYYVDVKVWKLIFHDFEASEQPKWPFRGDRDHSHGCRPSQVYNDFRAKQVEAEQIQASELASSNKKAAMPTSVEAEASLVVDKHTEEDNTVSGTRQSPLSTSAEEKAVGSHGDQVPASTNRKRVATDDATDAAWERRKKRIFGERSPTQKPLKNEAQPERCANCGDVSHKLGVCPQHTRIGILYGCPICNSMEHNINDCLKWPGLPLRDRYRLLVLNRGNMPPLATHDSRLWYNVLVDHLRASPQNSPPTTFPWTPAFGRQMAKYGGTKTAILTQSTVGCCQLILRPKTGRLSSGTLEMALE</sequence>
<reference evidence="1" key="1">
    <citation type="submission" date="2024-12" db="EMBL/GenBank/DDBJ databases">
        <title>Comparative genomics and development of molecular markers within Purpureocillium lilacinum and among Purpureocillium species.</title>
        <authorList>
            <person name="Yeh Z.-Y."/>
            <person name="Ni N.-T."/>
            <person name="Lo P.-H."/>
            <person name="Mushyakhwo K."/>
            <person name="Lin C.-F."/>
            <person name="Nai Y.-S."/>
        </authorList>
    </citation>
    <scope>NUCLEOTIDE SEQUENCE</scope>
    <source>
        <strain evidence="1">NCHU-NPUST-175</strain>
    </source>
</reference>
<keyword evidence="2" id="KW-1185">Reference proteome</keyword>
<evidence type="ECO:0000313" key="1">
    <source>
        <dbReference type="EMBL" id="KAL3958362.1"/>
    </source>
</evidence>